<name>A0AAN8FX02_TRICO</name>
<protein>
    <recommendedName>
        <fullName evidence="4">CCHC-type domain-containing protein</fullName>
    </recommendedName>
</protein>
<accession>A0AAN8FX02</accession>
<dbReference type="GO" id="GO:0008270">
    <property type="term" value="F:zinc ion binding"/>
    <property type="evidence" value="ECO:0007669"/>
    <property type="project" value="InterPro"/>
</dbReference>
<dbReference type="AlphaFoldDB" id="A0AAN8FX02"/>
<dbReference type="InterPro" id="IPR021109">
    <property type="entry name" value="Peptidase_aspartic_dom_sf"/>
</dbReference>
<feature type="region of interest" description="Disordered" evidence="1">
    <location>
        <begin position="161"/>
        <end position="226"/>
    </location>
</feature>
<dbReference type="SUPFAM" id="SSF57756">
    <property type="entry name" value="Retrovirus zinc finger-like domains"/>
    <property type="match status" value="1"/>
</dbReference>
<evidence type="ECO:0000313" key="2">
    <source>
        <dbReference type="EMBL" id="KAK5984669.1"/>
    </source>
</evidence>
<dbReference type="PANTHER" id="PTHR19963">
    <property type="entry name" value="CCHC-TYPE DOMAIN-CONTAINING PROTEIN"/>
    <property type="match status" value="1"/>
</dbReference>
<feature type="compositionally biased region" description="Low complexity" evidence="1">
    <location>
        <begin position="207"/>
        <end position="217"/>
    </location>
</feature>
<reference evidence="2 3" key="1">
    <citation type="submission" date="2019-10" db="EMBL/GenBank/DDBJ databases">
        <title>Assembly and Annotation for the nematode Trichostrongylus colubriformis.</title>
        <authorList>
            <person name="Martin J."/>
        </authorList>
    </citation>
    <scope>NUCLEOTIDE SEQUENCE [LARGE SCALE GENOMIC DNA]</scope>
    <source>
        <strain evidence="2">G859</strain>
        <tissue evidence="2">Whole worm</tissue>
    </source>
</reference>
<dbReference type="Proteomes" id="UP001331761">
    <property type="component" value="Unassembled WGS sequence"/>
</dbReference>
<dbReference type="EMBL" id="WIXE01002604">
    <property type="protein sequence ID" value="KAK5984669.1"/>
    <property type="molecule type" value="Genomic_DNA"/>
</dbReference>
<evidence type="ECO:0000313" key="3">
    <source>
        <dbReference type="Proteomes" id="UP001331761"/>
    </source>
</evidence>
<feature type="compositionally biased region" description="Acidic residues" evidence="1">
    <location>
        <begin position="167"/>
        <end position="176"/>
    </location>
</feature>
<feature type="region of interest" description="Disordered" evidence="1">
    <location>
        <begin position="436"/>
        <end position="469"/>
    </location>
</feature>
<evidence type="ECO:0008006" key="4">
    <source>
        <dbReference type="Google" id="ProtNLM"/>
    </source>
</evidence>
<proteinExistence type="predicted"/>
<keyword evidence="3" id="KW-1185">Reference proteome</keyword>
<dbReference type="GO" id="GO:0003676">
    <property type="term" value="F:nucleic acid binding"/>
    <property type="evidence" value="ECO:0007669"/>
    <property type="project" value="InterPro"/>
</dbReference>
<dbReference type="InterPro" id="IPR036875">
    <property type="entry name" value="Znf_CCHC_sf"/>
</dbReference>
<feature type="region of interest" description="Disordered" evidence="1">
    <location>
        <begin position="1"/>
        <end position="27"/>
    </location>
</feature>
<feature type="compositionally biased region" description="Polar residues" evidence="1">
    <location>
        <begin position="183"/>
        <end position="206"/>
    </location>
</feature>
<sequence>MSAQEDSEAVQDCTENANTNLDSGRKDTVMSPLVSGLDKAIEKLRSELRKIRTVVDDSLSKAFRTNSGIREKVYSDMNDQMLAAEAQLDIVRALALRAKPLADSVGKETLELLSSLYNCETKEIVSHAIDQDEKIRKLQAELVRAKAGEKKKLAERRRQILAGQEPMESELSEEDNECHNKNKSVQPTPRMTTSRTMGYSSNGRRGQSQSFISSSSSEEYDSHSHSSLDTARLMNEYMRAAAMPEVKPFANRKGEKFNEFLRQFNLKYPESTWRDNERRDILVGLLEGEAKMHYKTLPKSVRNASLQTLVCELKRRLKVDGTEEQTKAMRKLRKLRKMKDQSVLQFCLELEILSSKAHPCADNQMLSLIRAEILQEQLSHWPEAVQLLEILETEGGATVYEKIKEMALRIERLRANKFMCKEHKRQWECNRELKQETNGDTKMSATEGQDRKLSGRTPQRSRKDKNCSNCRKRGHEAQECWSRRKDSQAVSFSATLDSWCCKKVESESRGRQCQLIGPKHIVTLTCLGMKVKGMIDTGSQLTIMPLEILKRARDGGKDIDHLCTLVATPDVDAYDASGHKMDFLGCVELRLGRDGDEERAVKMHVKKLHDNTILLGTNALETLGIHIRMDKATSTKEAKSGLKQLILAEDTSHPLHLKFVCHEKQLVKPPGDYKGYRIGFKCPLVKEEDARRLCSVLHGLPETMGDVRFDSVGKLAELITIWMKEDWSEDQKLIAMARQKAPVVITGDALAVALLYFKKKCLHVQLSIENLMPEDVYHEALREEGETIRVSGIYQAAIKLTSGQDWKGPFEKKKRLQYLLTPRCLSKINSLLMEPVIGITYSVEELPKVEPNSDVLLIVGAEEANADAVAQKLFPWLQSMAADDIQVAIGIAPMEHQSNEHERKWTHIYAMMEASVKSLGKLFNNVRLLDDAMPGEWDHPHRSLGTAPYDDRGHIGFYATKRWYESVRKYWTHGWPAASEKPKKDVEGPSQRKRSYESEGSVPLRPRVNTQQPYHKFPKLPYRK</sequence>
<comment type="caution">
    <text evidence="2">The sequence shown here is derived from an EMBL/GenBank/DDBJ whole genome shotgun (WGS) entry which is preliminary data.</text>
</comment>
<feature type="compositionally biased region" description="Polar residues" evidence="1">
    <location>
        <begin position="13"/>
        <end position="22"/>
    </location>
</feature>
<feature type="region of interest" description="Disordered" evidence="1">
    <location>
        <begin position="978"/>
        <end position="1024"/>
    </location>
</feature>
<gene>
    <name evidence="2" type="ORF">GCK32_022034</name>
</gene>
<organism evidence="2 3">
    <name type="scientific">Trichostrongylus colubriformis</name>
    <name type="common">Black scour worm</name>
    <dbReference type="NCBI Taxonomy" id="6319"/>
    <lineage>
        <taxon>Eukaryota</taxon>
        <taxon>Metazoa</taxon>
        <taxon>Ecdysozoa</taxon>
        <taxon>Nematoda</taxon>
        <taxon>Chromadorea</taxon>
        <taxon>Rhabditida</taxon>
        <taxon>Rhabditina</taxon>
        <taxon>Rhabditomorpha</taxon>
        <taxon>Strongyloidea</taxon>
        <taxon>Trichostrongylidae</taxon>
        <taxon>Trichostrongylus</taxon>
    </lineage>
</organism>
<dbReference type="PANTHER" id="PTHR19963:SF30">
    <property type="entry name" value="ENDONUCLEASE_EXONUCLEASE_PHOSPHATASE DOMAIN-CONTAINING PROTEIN"/>
    <property type="match status" value="1"/>
</dbReference>
<dbReference type="Gene3D" id="2.40.70.10">
    <property type="entry name" value="Acid Proteases"/>
    <property type="match status" value="1"/>
</dbReference>
<evidence type="ECO:0000256" key="1">
    <source>
        <dbReference type="SAM" id="MobiDB-lite"/>
    </source>
</evidence>